<accession>A0A1U9KPJ5</accession>
<dbReference type="EMBL" id="CP014691">
    <property type="protein sequence ID" value="AQS87683.1"/>
    <property type="molecule type" value="Genomic_DNA"/>
</dbReference>
<name>A0A1U9KPJ5_9PROT</name>
<dbReference type="KEGG" id="nch:A0U93_06775"/>
<sequence length="107" mass="12176">METELMELARLILPFIVNTPAKTAGRLLFLFPVAAEEIACRHAVRGLQGDDRAEWHFWMDVRKAMIARRIRRSSAIDAPPLQPLFRQWGSVVSVASPERPHAVKRTC</sequence>
<dbReference type="STRING" id="320497.A0U93_06775"/>
<reference evidence="1 2" key="1">
    <citation type="submission" date="2016-03" db="EMBL/GenBank/DDBJ databases">
        <title>Acetic acid bacteria sequencing.</title>
        <authorList>
            <person name="Brandt J."/>
            <person name="Jakob F."/>
            <person name="Vogel R.F."/>
        </authorList>
    </citation>
    <scope>NUCLEOTIDE SEQUENCE [LARGE SCALE GENOMIC DNA]</scope>
    <source>
        <strain evidence="1 2">NBRC 101099</strain>
    </source>
</reference>
<protein>
    <submittedName>
        <fullName evidence="1">Uncharacterized protein</fullName>
    </submittedName>
</protein>
<evidence type="ECO:0000313" key="2">
    <source>
        <dbReference type="Proteomes" id="UP000188604"/>
    </source>
</evidence>
<keyword evidence="2" id="KW-1185">Reference proteome</keyword>
<dbReference type="AlphaFoldDB" id="A0A1U9KPJ5"/>
<proteinExistence type="predicted"/>
<dbReference type="Proteomes" id="UP000188604">
    <property type="component" value="Chromosome"/>
</dbReference>
<organism evidence="1 2">
    <name type="scientific">Neoasaia chiangmaiensis</name>
    <dbReference type="NCBI Taxonomy" id="320497"/>
    <lineage>
        <taxon>Bacteria</taxon>
        <taxon>Pseudomonadati</taxon>
        <taxon>Pseudomonadota</taxon>
        <taxon>Alphaproteobacteria</taxon>
        <taxon>Acetobacterales</taxon>
        <taxon>Acetobacteraceae</taxon>
        <taxon>Neoasaia</taxon>
    </lineage>
</organism>
<gene>
    <name evidence="1" type="ORF">A0U93_06775</name>
</gene>
<evidence type="ECO:0000313" key="1">
    <source>
        <dbReference type="EMBL" id="AQS87683.1"/>
    </source>
</evidence>